<evidence type="ECO:0000313" key="3">
    <source>
        <dbReference type="EMBL" id="QDT65869.1"/>
    </source>
</evidence>
<dbReference type="Gene3D" id="3.40.50.1110">
    <property type="entry name" value="SGNH hydrolase"/>
    <property type="match status" value="1"/>
</dbReference>
<evidence type="ECO:0000256" key="1">
    <source>
        <dbReference type="SAM" id="Phobius"/>
    </source>
</evidence>
<dbReference type="EMBL" id="CP036316">
    <property type="protein sequence ID" value="QDT65869.1"/>
    <property type="molecule type" value="Genomic_DNA"/>
</dbReference>
<dbReference type="SUPFAM" id="SSF52266">
    <property type="entry name" value="SGNH hydrolase"/>
    <property type="match status" value="1"/>
</dbReference>
<reference evidence="3 4" key="1">
    <citation type="submission" date="2019-02" db="EMBL/GenBank/DDBJ databases">
        <title>Deep-cultivation of Planctomycetes and their phenomic and genomic characterization uncovers novel biology.</title>
        <authorList>
            <person name="Wiegand S."/>
            <person name="Jogler M."/>
            <person name="Boedeker C."/>
            <person name="Pinto D."/>
            <person name="Vollmers J."/>
            <person name="Rivas-Marin E."/>
            <person name="Kohn T."/>
            <person name="Peeters S.H."/>
            <person name="Heuer A."/>
            <person name="Rast P."/>
            <person name="Oberbeckmann S."/>
            <person name="Bunk B."/>
            <person name="Jeske O."/>
            <person name="Meyerdierks A."/>
            <person name="Storesund J.E."/>
            <person name="Kallscheuer N."/>
            <person name="Luecker S."/>
            <person name="Lage O.M."/>
            <person name="Pohl T."/>
            <person name="Merkel B.J."/>
            <person name="Hornburger P."/>
            <person name="Mueller R.-W."/>
            <person name="Bruemmer F."/>
            <person name="Labrenz M."/>
            <person name="Spormann A.M."/>
            <person name="Op den Camp H."/>
            <person name="Overmann J."/>
            <person name="Amann R."/>
            <person name="Jetten M.S.M."/>
            <person name="Mascher T."/>
            <person name="Medema M.H."/>
            <person name="Devos D.P."/>
            <person name="Kaster A.-K."/>
            <person name="Ovreas L."/>
            <person name="Rohde M."/>
            <person name="Galperin M.Y."/>
            <person name="Jogler C."/>
        </authorList>
    </citation>
    <scope>NUCLEOTIDE SEQUENCE [LARGE SCALE GENOMIC DNA]</scope>
    <source>
        <strain evidence="3 4">V22</strain>
    </source>
</reference>
<feature type="domain" description="SGNH hydrolase-type esterase" evidence="2">
    <location>
        <begin position="125"/>
        <end position="273"/>
    </location>
</feature>
<dbReference type="Proteomes" id="UP000319976">
    <property type="component" value="Chromosome"/>
</dbReference>
<keyword evidence="4" id="KW-1185">Reference proteome</keyword>
<dbReference type="RefSeq" id="WP_197439649.1">
    <property type="nucleotide sequence ID" value="NZ_CP036316.1"/>
</dbReference>
<dbReference type="AlphaFoldDB" id="A0A517TBY3"/>
<dbReference type="Pfam" id="PF13472">
    <property type="entry name" value="Lipase_GDSL_2"/>
    <property type="match status" value="1"/>
</dbReference>
<dbReference type="EC" id="3.1.2.-" evidence="3"/>
<name>A0A517TBY3_9PLAN</name>
<gene>
    <name evidence="3" type="primary">tesA</name>
    <name evidence="3" type="ORF">V22_31310</name>
</gene>
<feature type="transmembrane region" description="Helical" evidence="1">
    <location>
        <begin position="36"/>
        <end position="53"/>
    </location>
</feature>
<protein>
    <submittedName>
        <fullName evidence="3">Acyl-CoA thioesterase I</fullName>
        <ecNumber evidence="3">3.1.2.-</ecNumber>
    </submittedName>
</protein>
<dbReference type="GO" id="GO:0016788">
    <property type="term" value="F:hydrolase activity, acting on ester bonds"/>
    <property type="evidence" value="ECO:0007669"/>
    <property type="project" value="UniProtKB-ARBA"/>
</dbReference>
<dbReference type="InterPro" id="IPR036514">
    <property type="entry name" value="SGNH_hydro_sf"/>
</dbReference>
<dbReference type="KEGG" id="chya:V22_31310"/>
<evidence type="ECO:0000259" key="2">
    <source>
        <dbReference type="Pfam" id="PF13472"/>
    </source>
</evidence>
<keyword evidence="3" id="KW-0378">Hydrolase</keyword>
<keyword evidence="1" id="KW-0812">Transmembrane</keyword>
<organism evidence="3 4">
    <name type="scientific">Calycomorphotria hydatis</name>
    <dbReference type="NCBI Taxonomy" id="2528027"/>
    <lineage>
        <taxon>Bacteria</taxon>
        <taxon>Pseudomonadati</taxon>
        <taxon>Planctomycetota</taxon>
        <taxon>Planctomycetia</taxon>
        <taxon>Planctomycetales</taxon>
        <taxon>Planctomycetaceae</taxon>
        <taxon>Calycomorphotria</taxon>
    </lineage>
</organism>
<evidence type="ECO:0000313" key="4">
    <source>
        <dbReference type="Proteomes" id="UP000319976"/>
    </source>
</evidence>
<feature type="transmembrane region" description="Helical" evidence="1">
    <location>
        <begin position="12"/>
        <end position="29"/>
    </location>
</feature>
<accession>A0A517TBY3</accession>
<keyword evidence="1" id="KW-0472">Membrane</keyword>
<dbReference type="InterPro" id="IPR013830">
    <property type="entry name" value="SGNH_hydro"/>
</dbReference>
<keyword evidence="1" id="KW-1133">Transmembrane helix</keyword>
<proteinExistence type="predicted"/>
<sequence>MSDWLLVQCVSGRFFFAGNALVILSVCLASSRIKWVSRFSLLISFIGVLLVTVSSTPVIAFLDWLALGIWFCWIFFERRKLKLKPVIVQRSRVAVAISALLLICLEAPYHFSPRVSISREDSIAVVGDSVSAGIGEETTVWPEIVENSLKIDVDNFSQAGATAGKALLQAESLNTSHRVLLIEIGGNDLLGIGSPEQFYSSLNQLLEKCTRYDRHTLMFELPLPPFCNEYGRIQRRLAVRHNVQLIPKARFAEVLRSGGATIDSIHLSDVGHQSMAKLVCGLIEVK</sequence>